<dbReference type="InterPro" id="IPR007197">
    <property type="entry name" value="rSAM"/>
</dbReference>
<keyword evidence="6" id="KW-1185">Reference proteome</keyword>
<dbReference type="SFLD" id="SFLDS00029">
    <property type="entry name" value="Radical_SAM"/>
    <property type="match status" value="1"/>
</dbReference>
<dbReference type="Pfam" id="PF04055">
    <property type="entry name" value="Radical_SAM"/>
    <property type="match status" value="1"/>
</dbReference>
<reference evidence="5 6" key="1">
    <citation type="submission" date="2022-10" db="EMBL/GenBank/DDBJ databases">
        <title>Luteolibacter arcticus strain CCTCC AB 2014275, whole genome shotgun sequencing project.</title>
        <authorList>
            <person name="Zhao G."/>
            <person name="Shen L."/>
        </authorList>
    </citation>
    <scope>NUCLEOTIDE SEQUENCE [LARGE SCALE GENOMIC DNA]</scope>
    <source>
        <strain evidence="5 6">CCTCC AB 2014275</strain>
    </source>
</reference>
<dbReference type="InterPro" id="IPR040086">
    <property type="entry name" value="MJ0683-like"/>
</dbReference>
<keyword evidence="1" id="KW-0479">Metal-binding</keyword>
<dbReference type="SUPFAM" id="SSF102114">
    <property type="entry name" value="Radical SAM enzymes"/>
    <property type="match status" value="1"/>
</dbReference>
<evidence type="ECO:0000256" key="2">
    <source>
        <dbReference type="ARBA" id="ARBA00023004"/>
    </source>
</evidence>
<evidence type="ECO:0000313" key="6">
    <source>
        <dbReference type="Proteomes" id="UP001320876"/>
    </source>
</evidence>
<proteinExistence type="predicted"/>
<dbReference type="NCBIfam" id="NF033668">
    <property type="entry name" value="rSAM_PA0069"/>
    <property type="match status" value="1"/>
</dbReference>
<dbReference type="InterPro" id="IPR058240">
    <property type="entry name" value="rSAM_sf"/>
</dbReference>
<organism evidence="5 6">
    <name type="scientific">Luteolibacter arcticus</name>
    <dbReference type="NCBI Taxonomy" id="1581411"/>
    <lineage>
        <taxon>Bacteria</taxon>
        <taxon>Pseudomonadati</taxon>
        <taxon>Verrucomicrobiota</taxon>
        <taxon>Verrucomicrobiia</taxon>
        <taxon>Verrucomicrobiales</taxon>
        <taxon>Verrucomicrobiaceae</taxon>
        <taxon>Luteolibacter</taxon>
    </lineage>
</organism>
<sequence>MDPHRGRGAQENPVNRFEALSFETDDDAWIDDDPRPLKTTFLRDDSQSILNRNNAEDLSFDFSVNPYRGCEHGCSYCYARTYHEYLGFSAGLDFESKIVVKADAPVLLEKELGRRKTSPGMIAMSGVTDCYQPVERKLEITRRCLEVMARFRQPVGLITKNALVARDVDYLGELARHGAACVFLSITTLDPKLARILEPRASSPRARLDAMRALADAGVPVGPSAAPMIPGLNDHELPAILTACKEAGATFGRYSMVRLPGAVAGIFEQWLDRHFPDRKEKILNRIRAAQGGALNNTTPRERMRGSGEAAGQLRALHHATCRRLGLATRPPELNTAAFRRVLPGQGELF</sequence>
<feature type="domain" description="Elp3/MiaA/NifB-like radical SAM core" evidence="4">
    <location>
        <begin position="60"/>
        <end position="288"/>
    </location>
</feature>
<gene>
    <name evidence="5" type="ORF">OKA05_21175</name>
</gene>
<dbReference type="CDD" id="cd01335">
    <property type="entry name" value="Radical_SAM"/>
    <property type="match status" value="1"/>
</dbReference>
<dbReference type="PANTHER" id="PTHR43432:SF3">
    <property type="entry name" value="SLR0285 PROTEIN"/>
    <property type="match status" value="1"/>
</dbReference>
<dbReference type="EMBL" id="JAPDDT010000012">
    <property type="protein sequence ID" value="MCW1925087.1"/>
    <property type="molecule type" value="Genomic_DNA"/>
</dbReference>
<dbReference type="SMART" id="SM00729">
    <property type="entry name" value="Elp3"/>
    <property type="match status" value="1"/>
</dbReference>
<dbReference type="Gene3D" id="3.80.30.30">
    <property type="match status" value="1"/>
</dbReference>
<keyword evidence="2" id="KW-0408">Iron</keyword>
<keyword evidence="3" id="KW-0411">Iron-sulfur</keyword>
<evidence type="ECO:0000256" key="3">
    <source>
        <dbReference type="ARBA" id="ARBA00023014"/>
    </source>
</evidence>
<dbReference type="InterPro" id="IPR006638">
    <property type="entry name" value="Elp3/MiaA/NifB-like_rSAM"/>
</dbReference>
<accession>A0ABT3GNJ6</accession>
<dbReference type="Proteomes" id="UP001320876">
    <property type="component" value="Unassembled WGS sequence"/>
</dbReference>
<evidence type="ECO:0000313" key="5">
    <source>
        <dbReference type="EMBL" id="MCW1925087.1"/>
    </source>
</evidence>
<dbReference type="RefSeq" id="WP_264489195.1">
    <property type="nucleotide sequence ID" value="NZ_JAPDDT010000012.1"/>
</dbReference>
<name>A0ABT3GNJ6_9BACT</name>
<evidence type="ECO:0000259" key="4">
    <source>
        <dbReference type="SMART" id="SM00729"/>
    </source>
</evidence>
<dbReference type="PANTHER" id="PTHR43432">
    <property type="entry name" value="SLR0285 PROTEIN"/>
    <property type="match status" value="1"/>
</dbReference>
<protein>
    <submittedName>
        <fullName evidence="5">PA0069 family radical SAM protein</fullName>
    </submittedName>
</protein>
<evidence type="ECO:0000256" key="1">
    <source>
        <dbReference type="ARBA" id="ARBA00022723"/>
    </source>
</evidence>
<dbReference type="SFLD" id="SFLDG01084">
    <property type="entry name" value="Uncharacterised_Radical_SAM_Su"/>
    <property type="match status" value="1"/>
</dbReference>
<comment type="caution">
    <text evidence="5">The sequence shown here is derived from an EMBL/GenBank/DDBJ whole genome shotgun (WGS) entry which is preliminary data.</text>
</comment>